<dbReference type="EMBL" id="AP022612">
    <property type="protein sequence ID" value="BBZ34117.1"/>
    <property type="molecule type" value="Genomic_DNA"/>
</dbReference>
<sequence length="239" mass="26937">MNHDNRRSIDAATRADLAARFSALDENRDPFGRDDPAIDAMVDQILAGTVNLHRWVADYFAGVGRAALAVEIAGERFVKLRTKADRAFESYNRNFASPPGRPGLTPVGFTDESASLSVGSTPDTRVYAIRASFPLERTPITSQAEFNDYAEQVRSEPSCDFQFNGPYCNGMLRRLHDQGKFDFLLSRPDFDGWPNAIPVPYVRGDVVIWLSICRDCWYFYCNKHEISKPKFIDPDDVVD</sequence>
<organism evidence="1 2">
    <name type="scientific">Mycolicibacterium confluentis</name>
    <dbReference type="NCBI Taxonomy" id="28047"/>
    <lineage>
        <taxon>Bacteria</taxon>
        <taxon>Bacillati</taxon>
        <taxon>Actinomycetota</taxon>
        <taxon>Actinomycetes</taxon>
        <taxon>Mycobacteriales</taxon>
        <taxon>Mycobacteriaceae</taxon>
        <taxon>Mycolicibacterium</taxon>
    </lineage>
</organism>
<reference evidence="1" key="1">
    <citation type="journal article" date="2019" name="Emerg. Microbes Infect.">
        <title>Comprehensive subspecies identification of 175 nontuberculous mycobacteria species based on 7547 genomic profiles.</title>
        <authorList>
            <person name="Matsumoto Y."/>
            <person name="Kinjo T."/>
            <person name="Motooka D."/>
            <person name="Nabeya D."/>
            <person name="Jung N."/>
            <person name="Uechi K."/>
            <person name="Horii T."/>
            <person name="Iida T."/>
            <person name="Fujita J."/>
            <person name="Nakamura S."/>
        </authorList>
    </citation>
    <scope>NUCLEOTIDE SEQUENCE [LARGE SCALE GENOMIC DNA]</scope>
    <source>
        <strain evidence="1">JCM 13671</strain>
    </source>
</reference>
<dbReference type="AlphaFoldDB" id="A0A7I7XXW5"/>
<dbReference type="Proteomes" id="UP000466931">
    <property type="component" value="Chromosome"/>
</dbReference>
<dbReference type="RefSeq" id="WP_085152517.1">
    <property type="nucleotide sequence ID" value="NZ_AP022612.1"/>
</dbReference>
<gene>
    <name evidence="1" type="ORF">MCNF_27220</name>
</gene>
<accession>A0A7I7XXW5</accession>
<keyword evidence="2" id="KW-1185">Reference proteome</keyword>
<evidence type="ECO:0000313" key="1">
    <source>
        <dbReference type="EMBL" id="BBZ34117.1"/>
    </source>
</evidence>
<dbReference type="OrthoDB" id="332676at2"/>
<reference evidence="1" key="2">
    <citation type="submission" date="2020-02" db="EMBL/GenBank/DDBJ databases">
        <authorList>
            <person name="Matsumoto Y."/>
            <person name="Motooka D."/>
            <person name="Nakamura S."/>
        </authorList>
    </citation>
    <scope>NUCLEOTIDE SEQUENCE</scope>
    <source>
        <strain evidence="1">JCM 13671</strain>
    </source>
</reference>
<proteinExistence type="predicted"/>
<name>A0A7I7XXW5_9MYCO</name>
<evidence type="ECO:0000313" key="2">
    <source>
        <dbReference type="Proteomes" id="UP000466931"/>
    </source>
</evidence>
<protein>
    <submittedName>
        <fullName evidence="1">Uncharacterized protein</fullName>
    </submittedName>
</protein>